<dbReference type="EMBL" id="MU129012">
    <property type="protein sequence ID" value="KAF9510662.1"/>
    <property type="molecule type" value="Genomic_DNA"/>
</dbReference>
<dbReference type="Pfam" id="PF05368">
    <property type="entry name" value="NmrA"/>
    <property type="match status" value="1"/>
</dbReference>
<name>A0A9P6AS40_9AGAM</name>
<protein>
    <recommendedName>
        <fullName evidence="4">NmrA-like domain-containing protein</fullName>
    </recommendedName>
</protein>
<dbReference type="SUPFAM" id="SSF51735">
    <property type="entry name" value="NAD(P)-binding Rossmann-fold domains"/>
    <property type="match status" value="1"/>
</dbReference>
<dbReference type="InterPro" id="IPR036291">
    <property type="entry name" value="NAD(P)-bd_dom_sf"/>
</dbReference>
<dbReference type="Gene3D" id="3.90.25.10">
    <property type="entry name" value="UDP-galactose 4-epimerase, domain 1"/>
    <property type="match status" value="1"/>
</dbReference>
<evidence type="ECO:0000256" key="1">
    <source>
        <dbReference type="ARBA" id="ARBA00006328"/>
    </source>
</evidence>
<proteinExistence type="inferred from homology"/>
<evidence type="ECO:0000259" key="4">
    <source>
        <dbReference type="Pfam" id="PF05368"/>
    </source>
</evidence>
<dbReference type="PANTHER" id="PTHR42748:SF30">
    <property type="entry name" value="NMRA-LIKE DOMAIN-CONTAINING PROTEIN"/>
    <property type="match status" value="1"/>
</dbReference>
<organism evidence="5 6">
    <name type="scientific">Hydnum rufescens UP504</name>
    <dbReference type="NCBI Taxonomy" id="1448309"/>
    <lineage>
        <taxon>Eukaryota</taxon>
        <taxon>Fungi</taxon>
        <taxon>Dikarya</taxon>
        <taxon>Basidiomycota</taxon>
        <taxon>Agaricomycotina</taxon>
        <taxon>Agaricomycetes</taxon>
        <taxon>Cantharellales</taxon>
        <taxon>Hydnaceae</taxon>
        <taxon>Hydnum</taxon>
    </lineage>
</organism>
<evidence type="ECO:0000313" key="5">
    <source>
        <dbReference type="EMBL" id="KAF9510662.1"/>
    </source>
</evidence>
<keyword evidence="3" id="KW-0560">Oxidoreductase</keyword>
<evidence type="ECO:0000256" key="2">
    <source>
        <dbReference type="ARBA" id="ARBA00022857"/>
    </source>
</evidence>
<dbReference type="Proteomes" id="UP000886523">
    <property type="component" value="Unassembled WGS sequence"/>
</dbReference>
<dbReference type="InterPro" id="IPR051164">
    <property type="entry name" value="NmrA-like_oxidored"/>
</dbReference>
<dbReference type="GO" id="GO:0016491">
    <property type="term" value="F:oxidoreductase activity"/>
    <property type="evidence" value="ECO:0007669"/>
    <property type="project" value="UniProtKB-KW"/>
</dbReference>
<evidence type="ECO:0000256" key="3">
    <source>
        <dbReference type="ARBA" id="ARBA00023002"/>
    </source>
</evidence>
<accession>A0A9P6AS40</accession>
<keyword evidence="2" id="KW-0521">NADP</keyword>
<reference evidence="5" key="1">
    <citation type="journal article" date="2020" name="Nat. Commun.">
        <title>Large-scale genome sequencing of mycorrhizal fungi provides insights into the early evolution of symbiotic traits.</title>
        <authorList>
            <person name="Miyauchi S."/>
            <person name="Kiss E."/>
            <person name="Kuo A."/>
            <person name="Drula E."/>
            <person name="Kohler A."/>
            <person name="Sanchez-Garcia M."/>
            <person name="Morin E."/>
            <person name="Andreopoulos B."/>
            <person name="Barry K.W."/>
            <person name="Bonito G."/>
            <person name="Buee M."/>
            <person name="Carver A."/>
            <person name="Chen C."/>
            <person name="Cichocki N."/>
            <person name="Clum A."/>
            <person name="Culley D."/>
            <person name="Crous P.W."/>
            <person name="Fauchery L."/>
            <person name="Girlanda M."/>
            <person name="Hayes R.D."/>
            <person name="Keri Z."/>
            <person name="LaButti K."/>
            <person name="Lipzen A."/>
            <person name="Lombard V."/>
            <person name="Magnuson J."/>
            <person name="Maillard F."/>
            <person name="Murat C."/>
            <person name="Nolan M."/>
            <person name="Ohm R.A."/>
            <person name="Pangilinan J."/>
            <person name="Pereira M.F."/>
            <person name="Perotto S."/>
            <person name="Peter M."/>
            <person name="Pfister S."/>
            <person name="Riley R."/>
            <person name="Sitrit Y."/>
            <person name="Stielow J.B."/>
            <person name="Szollosi G."/>
            <person name="Zifcakova L."/>
            <person name="Stursova M."/>
            <person name="Spatafora J.W."/>
            <person name="Tedersoo L."/>
            <person name="Vaario L.M."/>
            <person name="Yamada A."/>
            <person name="Yan M."/>
            <person name="Wang P."/>
            <person name="Xu J."/>
            <person name="Bruns T."/>
            <person name="Baldrian P."/>
            <person name="Vilgalys R."/>
            <person name="Dunand C."/>
            <person name="Henrissat B."/>
            <person name="Grigoriev I.V."/>
            <person name="Hibbett D."/>
            <person name="Nagy L.G."/>
            <person name="Martin F.M."/>
        </authorList>
    </citation>
    <scope>NUCLEOTIDE SEQUENCE</scope>
    <source>
        <strain evidence="5">UP504</strain>
    </source>
</reference>
<evidence type="ECO:0000313" key="6">
    <source>
        <dbReference type="Proteomes" id="UP000886523"/>
    </source>
</evidence>
<keyword evidence="6" id="KW-1185">Reference proteome</keyword>
<dbReference type="CDD" id="cd05251">
    <property type="entry name" value="NmrA_like_SDR_a"/>
    <property type="match status" value="1"/>
</dbReference>
<dbReference type="AlphaFoldDB" id="A0A9P6AS40"/>
<sequence>MTLTEKIVAVVGSTGVQGGSVVRTLLNDGTFAVRALTRDVNKAQDLKDLGAEVVAADAEDVESLKKAFRGAWGVFGVTDCKRNSFAQFLEAQPVSLCIVWTLLPIHGGNQAETQAHEEQYGRNLVDAAEAEGVQHFVTLPHIEAYTVYHFASKVTVENYLRSKKVPFSVILTSAYYSNLTRYGLLRREGDGFIVALGLPSTSKVPSFDAHEIGSWVLVALKSEPTGKTYNACGEILTPLEYAEALSRVSGKTVKVQEVTPTAFRSKEHIQKLGNELWLNMKSIYEGLFIQDLKKSREENPNAKTFEEFAKTDPELKECLGY</sequence>
<dbReference type="OrthoDB" id="419598at2759"/>
<dbReference type="Gene3D" id="3.40.50.720">
    <property type="entry name" value="NAD(P)-binding Rossmann-like Domain"/>
    <property type="match status" value="1"/>
</dbReference>
<feature type="domain" description="NmrA-like" evidence="4">
    <location>
        <begin position="5"/>
        <end position="272"/>
    </location>
</feature>
<dbReference type="InterPro" id="IPR008030">
    <property type="entry name" value="NmrA-like"/>
</dbReference>
<dbReference type="GO" id="GO:0005634">
    <property type="term" value="C:nucleus"/>
    <property type="evidence" value="ECO:0007669"/>
    <property type="project" value="TreeGrafter"/>
</dbReference>
<dbReference type="PANTHER" id="PTHR42748">
    <property type="entry name" value="NITROGEN METABOLITE REPRESSION PROTEIN NMRA FAMILY MEMBER"/>
    <property type="match status" value="1"/>
</dbReference>
<comment type="caution">
    <text evidence="5">The sequence shown here is derived from an EMBL/GenBank/DDBJ whole genome shotgun (WGS) entry which is preliminary data.</text>
</comment>
<comment type="similarity">
    <text evidence="1">Belongs to the NmrA-type oxidoreductase family.</text>
</comment>
<gene>
    <name evidence="5" type="ORF">BS47DRAFT_49340</name>
</gene>